<keyword evidence="4" id="KW-1185">Reference proteome</keyword>
<sequence>MENTQSKIESLEEQLSKVVTEYTELKKFIEVETENIKLKREKEEIESRFTKLEQKDKEKAELISELVRNDKEKIKLIAKLDNDIKGIKQSFLLHFVSSTHYLIIHVSEDPNNPDPDKINDYRKKLMKEGVFGINKFMKRTKLPTWEVCSTLKVFLAQGFDPLSIGTITKKRVGHLANSMFLSLPTPPFVESKKEEKYKLCKIDNLSGAYLPPSPNCDGRELWHDIEEDNNLPSVPPMSPSSSSLSEESDIDDFNHHQINTTNSEDSSVSKTQYSKDYDHNVLDFISHNKYNKYNTGREKKAKKVENNSRHSIIKNFF</sequence>
<dbReference type="EMBL" id="CAJVPK010000668">
    <property type="protein sequence ID" value="CAG8537932.1"/>
    <property type="molecule type" value="Genomic_DNA"/>
</dbReference>
<dbReference type="OrthoDB" id="2341338at2759"/>
<organism evidence="3 4">
    <name type="scientific">Diversispora eburnea</name>
    <dbReference type="NCBI Taxonomy" id="1213867"/>
    <lineage>
        <taxon>Eukaryota</taxon>
        <taxon>Fungi</taxon>
        <taxon>Fungi incertae sedis</taxon>
        <taxon>Mucoromycota</taxon>
        <taxon>Glomeromycotina</taxon>
        <taxon>Glomeromycetes</taxon>
        <taxon>Diversisporales</taxon>
        <taxon>Diversisporaceae</taxon>
        <taxon>Diversispora</taxon>
    </lineage>
</organism>
<evidence type="ECO:0000256" key="2">
    <source>
        <dbReference type="SAM" id="MobiDB-lite"/>
    </source>
</evidence>
<feature type="coiled-coil region" evidence="1">
    <location>
        <begin position="1"/>
        <end position="72"/>
    </location>
</feature>
<keyword evidence="1" id="KW-0175">Coiled coil</keyword>
<protein>
    <submittedName>
        <fullName evidence="3">4068_t:CDS:1</fullName>
    </submittedName>
</protein>
<accession>A0A9N9AM72</accession>
<evidence type="ECO:0000313" key="4">
    <source>
        <dbReference type="Proteomes" id="UP000789706"/>
    </source>
</evidence>
<evidence type="ECO:0000256" key="1">
    <source>
        <dbReference type="SAM" id="Coils"/>
    </source>
</evidence>
<proteinExistence type="predicted"/>
<reference evidence="3" key="1">
    <citation type="submission" date="2021-06" db="EMBL/GenBank/DDBJ databases">
        <authorList>
            <person name="Kallberg Y."/>
            <person name="Tangrot J."/>
            <person name="Rosling A."/>
        </authorList>
    </citation>
    <scope>NUCLEOTIDE SEQUENCE</scope>
    <source>
        <strain evidence="3">AZ414A</strain>
    </source>
</reference>
<dbReference type="AlphaFoldDB" id="A0A9N9AM72"/>
<feature type="region of interest" description="Disordered" evidence="2">
    <location>
        <begin position="227"/>
        <end position="248"/>
    </location>
</feature>
<dbReference type="Proteomes" id="UP000789706">
    <property type="component" value="Unassembled WGS sequence"/>
</dbReference>
<name>A0A9N9AM72_9GLOM</name>
<gene>
    <name evidence="3" type="ORF">DEBURN_LOCUS6465</name>
</gene>
<comment type="caution">
    <text evidence="3">The sequence shown here is derived from an EMBL/GenBank/DDBJ whole genome shotgun (WGS) entry which is preliminary data.</text>
</comment>
<evidence type="ECO:0000313" key="3">
    <source>
        <dbReference type="EMBL" id="CAG8537932.1"/>
    </source>
</evidence>